<dbReference type="OrthoDB" id="672524at2"/>
<proteinExistence type="predicted"/>
<dbReference type="InterPro" id="IPR021354">
    <property type="entry name" value="DUF2975"/>
</dbReference>
<keyword evidence="1" id="KW-0812">Transmembrane</keyword>
<evidence type="ECO:0008006" key="4">
    <source>
        <dbReference type="Google" id="ProtNLM"/>
    </source>
</evidence>
<keyword evidence="1" id="KW-0472">Membrane</keyword>
<dbReference type="Pfam" id="PF11188">
    <property type="entry name" value="DUF2975"/>
    <property type="match status" value="1"/>
</dbReference>
<sequence length="182" mass="20451">MSIKTDYLLKALHVISWIIFIGLCIEAGGFLVNAVMTILLKPEAASKFWMEVDLSELYRYNDSHFITVTSLMVIVSVLRAILFYRIVKLFHDKKFDLSQPFNEATRGFIQTIAYLALGVGLFSYGGAKYALNLIAQGVAIPDLYYLRLGGADVWIFMGIILLIIASIFKKGIELQTENDLTV</sequence>
<evidence type="ECO:0000313" key="3">
    <source>
        <dbReference type="Proteomes" id="UP000198790"/>
    </source>
</evidence>
<reference evidence="2 3" key="1">
    <citation type="submission" date="2016-10" db="EMBL/GenBank/DDBJ databases">
        <authorList>
            <person name="de Groot N.N."/>
        </authorList>
    </citation>
    <scope>NUCLEOTIDE SEQUENCE [LARGE SCALE GENOMIC DNA]</scope>
    <source>
        <strain evidence="2 3">DSM 23399</strain>
    </source>
</reference>
<feature type="transmembrane region" description="Helical" evidence="1">
    <location>
        <begin position="65"/>
        <end position="87"/>
    </location>
</feature>
<name>A0A1I1BSE3_9BACT</name>
<evidence type="ECO:0000256" key="1">
    <source>
        <dbReference type="SAM" id="Phobius"/>
    </source>
</evidence>
<gene>
    <name evidence="2" type="ORF">SAMN04489723_11656</name>
</gene>
<keyword evidence="3" id="KW-1185">Reference proteome</keyword>
<dbReference type="RefSeq" id="WP_092899826.1">
    <property type="nucleotide sequence ID" value="NZ_FOKK01000016.1"/>
</dbReference>
<evidence type="ECO:0000313" key="2">
    <source>
        <dbReference type="EMBL" id="SFB52606.1"/>
    </source>
</evidence>
<dbReference type="AlphaFoldDB" id="A0A1I1BSE3"/>
<dbReference type="EMBL" id="FOKK01000016">
    <property type="protein sequence ID" value="SFB52606.1"/>
    <property type="molecule type" value="Genomic_DNA"/>
</dbReference>
<protein>
    <recommendedName>
        <fullName evidence="4">DUF2975 domain-containing protein</fullName>
    </recommendedName>
</protein>
<feature type="transmembrane region" description="Helical" evidence="1">
    <location>
        <begin position="12"/>
        <end position="40"/>
    </location>
</feature>
<dbReference type="STRING" id="237018.SAMN04489723_11656"/>
<accession>A0A1I1BSE3</accession>
<dbReference type="Proteomes" id="UP000198790">
    <property type="component" value="Unassembled WGS sequence"/>
</dbReference>
<organism evidence="2 3">
    <name type="scientific">Algoriphagus aquimarinus</name>
    <dbReference type="NCBI Taxonomy" id="237018"/>
    <lineage>
        <taxon>Bacteria</taxon>
        <taxon>Pseudomonadati</taxon>
        <taxon>Bacteroidota</taxon>
        <taxon>Cytophagia</taxon>
        <taxon>Cytophagales</taxon>
        <taxon>Cyclobacteriaceae</taxon>
        <taxon>Algoriphagus</taxon>
    </lineage>
</organism>
<feature type="transmembrane region" description="Helical" evidence="1">
    <location>
        <begin position="107"/>
        <end position="124"/>
    </location>
</feature>
<feature type="transmembrane region" description="Helical" evidence="1">
    <location>
        <begin position="144"/>
        <end position="168"/>
    </location>
</feature>
<keyword evidence="1" id="KW-1133">Transmembrane helix</keyword>